<keyword evidence="5" id="KW-0349">Heme</keyword>
<evidence type="ECO:0000256" key="10">
    <source>
        <dbReference type="ARBA" id="ARBA00023004"/>
    </source>
</evidence>
<dbReference type="OrthoDB" id="7615514at2759"/>
<evidence type="ECO:0000256" key="13">
    <source>
        <dbReference type="SAM" id="Phobius"/>
    </source>
</evidence>
<keyword evidence="11" id="KW-0503">Monooxygenase</keyword>
<name>A0A6V7HLS8_9HYME</name>
<dbReference type="Proteomes" id="UP000752696">
    <property type="component" value="Unassembled WGS sequence"/>
</dbReference>
<evidence type="ECO:0000256" key="4">
    <source>
        <dbReference type="ARBA" id="ARBA00010617"/>
    </source>
</evidence>
<dbReference type="AlphaFoldDB" id="A0A6V7HLS8"/>
<comment type="caution">
    <text evidence="14">The sequence shown here is derived from an EMBL/GenBank/DDBJ whole genome shotgun (WGS) entry which is preliminary data.</text>
</comment>
<evidence type="ECO:0008006" key="16">
    <source>
        <dbReference type="Google" id="ProtNLM"/>
    </source>
</evidence>
<dbReference type="PANTHER" id="PTHR24292">
    <property type="entry name" value="CYTOCHROME P450"/>
    <property type="match status" value="1"/>
</dbReference>
<gene>
    <name evidence="14" type="ORF">MHI_LOCUS979943</name>
</gene>
<keyword evidence="8" id="KW-0492">Microsome</keyword>
<protein>
    <recommendedName>
        <fullName evidence="16">Cytochrome P450</fullName>
    </recommendedName>
</protein>
<keyword evidence="7" id="KW-0256">Endoplasmic reticulum</keyword>
<evidence type="ECO:0000313" key="15">
    <source>
        <dbReference type="Proteomes" id="UP000752696"/>
    </source>
</evidence>
<reference evidence="14" key="1">
    <citation type="submission" date="2020-07" db="EMBL/GenBank/DDBJ databases">
        <authorList>
            <person name="Nazaruddin N."/>
        </authorList>
    </citation>
    <scope>NUCLEOTIDE SEQUENCE</scope>
</reference>
<feature type="non-terminal residue" evidence="14">
    <location>
        <position position="1"/>
    </location>
</feature>
<dbReference type="EMBL" id="CAJDYZ010013412">
    <property type="protein sequence ID" value="CAD1481089.1"/>
    <property type="molecule type" value="Genomic_DNA"/>
</dbReference>
<accession>A0A6V7HLS8</accession>
<dbReference type="GO" id="GO:0004497">
    <property type="term" value="F:monooxygenase activity"/>
    <property type="evidence" value="ECO:0007669"/>
    <property type="project" value="UniProtKB-KW"/>
</dbReference>
<evidence type="ECO:0000256" key="11">
    <source>
        <dbReference type="ARBA" id="ARBA00023033"/>
    </source>
</evidence>
<dbReference type="Gene3D" id="1.10.630.10">
    <property type="entry name" value="Cytochrome P450"/>
    <property type="match status" value="1"/>
</dbReference>
<evidence type="ECO:0000256" key="12">
    <source>
        <dbReference type="ARBA" id="ARBA00023136"/>
    </source>
</evidence>
<dbReference type="GO" id="GO:0005789">
    <property type="term" value="C:endoplasmic reticulum membrane"/>
    <property type="evidence" value="ECO:0007669"/>
    <property type="project" value="UniProtKB-SubCell"/>
</dbReference>
<sequence>TMDYYQLLFAIGAVVLAIYYYQTSIFNYWKNRGIPGPKPGPFLGNFWGIITRKYAAATAVKNWYKEFKHEPVFGIYEGTKPVLVINDLELVKDVLIRDFSSFMDRGFKVYEK</sequence>
<dbReference type="GO" id="GO:0005506">
    <property type="term" value="F:iron ion binding"/>
    <property type="evidence" value="ECO:0007669"/>
    <property type="project" value="InterPro"/>
</dbReference>
<keyword evidence="15" id="KW-1185">Reference proteome</keyword>
<evidence type="ECO:0000256" key="6">
    <source>
        <dbReference type="ARBA" id="ARBA00022723"/>
    </source>
</evidence>
<keyword evidence="9" id="KW-0560">Oxidoreductase</keyword>
<evidence type="ECO:0000256" key="2">
    <source>
        <dbReference type="ARBA" id="ARBA00004174"/>
    </source>
</evidence>
<keyword evidence="6" id="KW-0479">Metal-binding</keyword>
<keyword evidence="13" id="KW-0812">Transmembrane</keyword>
<evidence type="ECO:0000256" key="5">
    <source>
        <dbReference type="ARBA" id="ARBA00022617"/>
    </source>
</evidence>
<dbReference type="Pfam" id="PF00067">
    <property type="entry name" value="p450"/>
    <property type="match status" value="1"/>
</dbReference>
<evidence type="ECO:0000256" key="7">
    <source>
        <dbReference type="ARBA" id="ARBA00022824"/>
    </source>
</evidence>
<keyword evidence="10" id="KW-0408">Iron</keyword>
<proteinExistence type="inferred from homology"/>
<dbReference type="GO" id="GO:0016705">
    <property type="term" value="F:oxidoreductase activity, acting on paired donors, with incorporation or reduction of molecular oxygen"/>
    <property type="evidence" value="ECO:0007669"/>
    <property type="project" value="InterPro"/>
</dbReference>
<comment type="subcellular location">
    <subcellularLocation>
        <location evidence="3">Endoplasmic reticulum membrane</location>
        <topology evidence="3">Peripheral membrane protein</topology>
    </subcellularLocation>
    <subcellularLocation>
        <location evidence="2">Microsome membrane</location>
        <topology evidence="2">Peripheral membrane protein</topology>
    </subcellularLocation>
</comment>
<evidence type="ECO:0000256" key="1">
    <source>
        <dbReference type="ARBA" id="ARBA00001971"/>
    </source>
</evidence>
<dbReference type="GO" id="GO:0020037">
    <property type="term" value="F:heme binding"/>
    <property type="evidence" value="ECO:0007669"/>
    <property type="project" value="InterPro"/>
</dbReference>
<comment type="cofactor">
    <cofactor evidence="1">
        <name>heme</name>
        <dbReference type="ChEBI" id="CHEBI:30413"/>
    </cofactor>
</comment>
<evidence type="ECO:0000313" key="14">
    <source>
        <dbReference type="EMBL" id="CAD1481089.1"/>
    </source>
</evidence>
<evidence type="ECO:0000256" key="9">
    <source>
        <dbReference type="ARBA" id="ARBA00023002"/>
    </source>
</evidence>
<keyword evidence="12 13" id="KW-0472">Membrane</keyword>
<feature type="non-terminal residue" evidence="14">
    <location>
        <position position="112"/>
    </location>
</feature>
<organism evidence="14 15">
    <name type="scientific">Heterotrigona itama</name>
    <dbReference type="NCBI Taxonomy" id="395501"/>
    <lineage>
        <taxon>Eukaryota</taxon>
        <taxon>Metazoa</taxon>
        <taxon>Ecdysozoa</taxon>
        <taxon>Arthropoda</taxon>
        <taxon>Hexapoda</taxon>
        <taxon>Insecta</taxon>
        <taxon>Pterygota</taxon>
        <taxon>Neoptera</taxon>
        <taxon>Endopterygota</taxon>
        <taxon>Hymenoptera</taxon>
        <taxon>Apocrita</taxon>
        <taxon>Aculeata</taxon>
        <taxon>Apoidea</taxon>
        <taxon>Anthophila</taxon>
        <taxon>Apidae</taxon>
        <taxon>Heterotrigona</taxon>
    </lineage>
</organism>
<dbReference type="PANTHER" id="PTHR24292:SF54">
    <property type="entry name" value="CYP9F3-RELATED"/>
    <property type="match status" value="1"/>
</dbReference>
<feature type="transmembrane region" description="Helical" evidence="13">
    <location>
        <begin position="6"/>
        <end position="22"/>
    </location>
</feature>
<comment type="similarity">
    <text evidence="4">Belongs to the cytochrome P450 family.</text>
</comment>
<dbReference type="InterPro" id="IPR001128">
    <property type="entry name" value="Cyt_P450"/>
</dbReference>
<keyword evidence="13" id="KW-1133">Transmembrane helix</keyword>
<dbReference type="InterPro" id="IPR050476">
    <property type="entry name" value="Insect_CytP450_Detox"/>
</dbReference>
<evidence type="ECO:0000256" key="3">
    <source>
        <dbReference type="ARBA" id="ARBA00004406"/>
    </source>
</evidence>
<evidence type="ECO:0000256" key="8">
    <source>
        <dbReference type="ARBA" id="ARBA00022848"/>
    </source>
</evidence>
<dbReference type="SUPFAM" id="SSF48264">
    <property type="entry name" value="Cytochrome P450"/>
    <property type="match status" value="1"/>
</dbReference>
<dbReference type="InterPro" id="IPR036396">
    <property type="entry name" value="Cyt_P450_sf"/>
</dbReference>